<name>A0A7K0DX41_9NOCA</name>
<dbReference type="InterPro" id="IPR019587">
    <property type="entry name" value="Polyketide_cyclase/dehydratase"/>
</dbReference>
<protein>
    <recommendedName>
        <fullName evidence="4">SRPBCC family protein</fullName>
    </recommendedName>
</protein>
<keyword evidence="1" id="KW-0812">Transmembrane</keyword>
<feature type="transmembrane region" description="Helical" evidence="1">
    <location>
        <begin position="116"/>
        <end position="137"/>
    </location>
</feature>
<keyword evidence="1" id="KW-1133">Transmembrane helix</keyword>
<proteinExistence type="predicted"/>
<accession>A0A7K0DX41</accession>
<evidence type="ECO:0008006" key="4">
    <source>
        <dbReference type="Google" id="ProtNLM"/>
    </source>
</evidence>
<dbReference type="Proteomes" id="UP000431401">
    <property type="component" value="Unassembled WGS sequence"/>
</dbReference>
<dbReference type="Gene3D" id="3.30.530.20">
    <property type="match status" value="1"/>
</dbReference>
<evidence type="ECO:0000313" key="2">
    <source>
        <dbReference type="EMBL" id="MQY30341.1"/>
    </source>
</evidence>
<comment type="caution">
    <text evidence="2">The sequence shown here is derived from an EMBL/GenBank/DDBJ whole genome shotgun (WGS) entry which is preliminary data.</text>
</comment>
<evidence type="ECO:0000256" key="1">
    <source>
        <dbReference type="SAM" id="Phobius"/>
    </source>
</evidence>
<dbReference type="InterPro" id="IPR023393">
    <property type="entry name" value="START-like_dom_sf"/>
</dbReference>
<dbReference type="RefSeq" id="WP_153347572.1">
    <property type="nucleotide sequence ID" value="NZ_WEGI01000013.1"/>
</dbReference>
<dbReference type="EMBL" id="WEGI01000013">
    <property type="protein sequence ID" value="MQY30341.1"/>
    <property type="molecule type" value="Genomic_DNA"/>
</dbReference>
<organism evidence="2 3">
    <name type="scientific">Nocardia aurantia</name>
    <dbReference type="NCBI Taxonomy" id="2585199"/>
    <lineage>
        <taxon>Bacteria</taxon>
        <taxon>Bacillati</taxon>
        <taxon>Actinomycetota</taxon>
        <taxon>Actinomycetes</taxon>
        <taxon>Mycobacteriales</taxon>
        <taxon>Nocardiaceae</taxon>
        <taxon>Nocardia</taxon>
    </lineage>
</organism>
<dbReference type="SUPFAM" id="SSF55961">
    <property type="entry name" value="Bet v1-like"/>
    <property type="match status" value="1"/>
</dbReference>
<gene>
    <name evidence="2" type="ORF">NRB56_59430</name>
</gene>
<evidence type="ECO:0000313" key="3">
    <source>
        <dbReference type="Proteomes" id="UP000431401"/>
    </source>
</evidence>
<dbReference type="Pfam" id="PF10604">
    <property type="entry name" value="Polyketide_cyc2"/>
    <property type="match status" value="1"/>
</dbReference>
<sequence length="147" mass="16841">MRTMDIERTIAAPIDDVFDWLSDVTNYQRVPFIRRVTLVRPGSVAEHGVGAVRLIVTPAWRVTQEITEYDPPKWVRYRNLDSFPPQFHQDGNLTFTELPDGTRVRWHTEFEVSTPIFGPVYTLLLVAGFAMGLRLVLGTADRELRGI</sequence>
<reference evidence="2 3" key="1">
    <citation type="submission" date="2019-10" db="EMBL/GenBank/DDBJ databases">
        <title>Nocardia macrotermitis sp. nov. and Nocardia aurantia sp. nov., isolated from the gut of fungus growing-termite Macrotermes natalensis.</title>
        <authorList>
            <person name="Benndorf R."/>
            <person name="Schwitalla J."/>
            <person name="Martin K."/>
            <person name="De Beer W."/>
            <person name="Kaster A.-K."/>
            <person name="Vollmers J."/>
            <person name="Poulsen M."/>
            <person name="Beemelmanns C."/>
        </authorList>
    </citation>
    <scope>NUCLEOTIDE SEQUENCE [LARGE SCALE GENOMIC DNA]</scope>
    <source>
        <strain evidence="2 3">RB56</strain>
    </source>
</reference>
<keyword evidence="3" id="KW-1185">Reference proteome</keyword>
<dbReference type="OrthoDB" id="4545830at2"/>
<keyword evidence="1" id="KW-0472">Membrane</keyword>
<dbReference type="AlphaFoldDB" id="A0A7K0DX41"/>
<dbReference type="CDD" id="cd07821">
    <property type="entry name" value="PYR_PYL_RCAR_like"/>
    <property type="match status" value="1"/>
</dbReference>